<accession>A0A2N7F7S8</accession>
<organism evidence="1 2">
    <name type="scientific">Vibrio splendidus</name>
    <dbReference type="NCBI Taxonomy" id="29497"/>
    <lineage>
        <taxon>Bacteria</taxon>
        <taxon>Pseudomonadati</taxon>
        <taxon>Pseudomonadota</taxon>
        <taxon>Gammaproteobacteria</taxon>
        <taxon>Vibrionales</taxon>
        <taxon>Vibrionaceae</taxon>
        <taxon>Vibrio</taxon>
    </lineage>
</organism>
<reference evidence="2" key="1">
    <citation type="submission" date="2016-07" db="EMBL/GenBank/DDBJ databases">
        <title>Nontailed viruses are major unrecognized killers of bacteria in the ocean.</title>
        <authorList>
            <person name="Kauffman K."/>
            <person name="Hussain F."/>
            <person name="Yang J."/>
            <person name="Arevalo P."/>
            <person name="Brown J."/>
            <person name="Cutler M."/>
            <person name="Kelly L."/>
            <person name="Polz M.F."/>
        </authorList>
    </citation>
    <scope>NUCLEOTIDE SEQUENCE [LARGE SCALE GENOMIC DNA]</scope>
    <source>
        <strain evidence="2">10N.261.55.E11</strain>
    </source>
</reference>
<name>A0A2N7F7S8_VIBSP</name>
<dbReference type="Gene3D" id="1.10.274.110">
    <property type="match status" value="1"/>
</dbReference>
<evidence type="ECO:0000313" key="1">
    <source>
        <dbReference type="EMBL" id="PMJ62283.1"/>
    </source>
</evidence>
<dbReference type="Proteomes" id="UP000235330">
    <property type="component" value="Unassembled WGS sequence"/>
</dbReference>
<comment type="caution">
    <text evidence="1">The sequence shown here is derived from an EMBL/GenBank/DDBJ whole genome shotgun (WGS) entry which is preliminary data.</text>
</comment>
<dbReference type="EMBL" id="MCWU01000057">
    <property type="protein sequence ID" value="PMJ62283.1"/>
    <property type="molecule type" value="Genomic_DNA"/>
</dbReference>
<dbReference type="InterPro" id="IPR038500">
    <property type="entry name" value="Antitermination_sf"/>
</dbReference>
<evidence type="ECO:0000313" key="2">
    <source>
        <dbReference type="Proteomes" id="UP000235330"/>
    </source>
</evidence>
<gene>
    <name evidence="1" type="ORF">BCU17_04920</name>
</gene>
<protein>
    <submittedName>
        <fullName evidence="1">Uncharacterized protein</fullName>
    </submittedName>
</protein>
<dbReference type="RefSeq" id="WP_102517034.1">
    <property type="nucleotide sequence ID" value="NZ_CAWNSM010000057.1"/>
</dbReference>
<dbReference type="AlphaFoldDB" id="A0A2N7F7S8"/>
<proteinExistence type="predicted"/>
<sequence length="199" mass="22143">MQFEKLLAKFNVKGINYEPSLGGKGLLSQDEQLVIVGLAWKESPVGFLVLFVECLQDKPALKKLYQATLIEANTLMETWRGPYPDKALQALVSTAIAEATQQFGQVCPECNGSGKYIAKNRARRTCPCCDGGRIGWTQETRFAYFCQTLPVTFSRFKKYESISGKLVKRLVDKRSAAALALQGRYEQEESMAKALEGEA</sequence>